<reference evidence="3 4" key="1">
    <citation type="submission" date="2023-08" db="EMBL/GenBank/DDBJ databases">
        <title>Mesonia sp. MT50, isolated from deep-sea sediment of the Mariana Trench.</title>
        <authorList>
            <person name="Fu H."/>
        </authorList>
    </citation>
    <scope>NUCLEOTIDE SEQUENCE [LARGE SCALE GENOMIC DNA]</scope>
    <source>
        <strain evidence="3 4">MT50</strain>
    </source>
</reference>
<comment type="caution">
    <text evidence="3">The sequence shown here is derived from an EMBL/GenBank/DDBJ whole genome shotgun (WGS) entry which is preliminary data.</text>
</comment>
<evidence type="ECO:0000313" key="3">
    <source>
        <dbReference type="EMBL" id="MDQ7916861.1"/>
    </source>
</evidence>
<feature type="chain" id="PRO_5046470961" evidence="1">
    <location>
        <begin position="20"/>
        <end position="256"/>
    </location>
</feature>
<dbReference type="EMBL" id="JAVHUL010000008">
    <property type="protein sequence ID" value="MDQ7916861.1"/>
    <property type="molecule type" value="Genomic_DNA"/>
</dbReference>
<dbReference type="Pfam" id="PF01965">
    <property type="entry name" value="DJ-1_PfpI"/>
    <property type="match status" value="1"/>
</dbReference>
<sequence>MKKSTFLVLLLSLSLFYSCDFFISNSSESKDVPKIKESQETQIDTLTTHLKPFKEDLPTIGLLMYNGVLTTEITATADVFTKPTQDGEQLFNVITIAETKTPIVTEEGLKLTPDYTFENCPQLEVLFIPSAYDMYSQVHNPKIVDFIKEKNKETTYTVSNCAGAQLVGASGIAKGKKIVTWIGGGKDLQETYPELKVQNDSLISYVEDGKFLSSNGNLTSYISALNLLTKMTSKEHTKFVESYLYLDQLQDWKQDY</sequence>
<dbReference type="PROSITE" id="PS51257">
    <property type="entry name" value="PROKAR_LIPOPROTEIN"/>
    <property type="match status" value="1"/>
</dbReference>
<protein>
    <submittedName>
        <fullName evidence="3">DJ-1/PfpI family protein</fullName>
    </submittedName>
</protein>
<dbReference type="SUPFAM" id="SSF52317">
    <property type="entry name" value="Class I glutamine amidotransferase-like"/>
    <property type="match status" value="1"/>
</dbReference>
<feature type="signal peptide" evidence="1">
    <location>
        <begin position="1"/>
        <end position="19"/>
    </location>
</feature>
<keyword evidence="1" id="KW-0732">Signal</keyword>
<keyword evidence="4" id="KW-1185">Reference proteome</keyword>
<dbReference type="InterPro" id="IPR029062">
    <property type="entry name" value="Class_I_gatase-like"/>
</dbReference>
<proteinExistence type="predicted"/>
<accession>A0ABU0ZZH4</accession>
<dbReference type="PANTHER" id="PTHR43130">
    <property type="entry name" value="ARAC-FAMILY TRANSCRIPTIONAL REGULATOR"/>
    <property type="match status" value="1"/>
</dbReference>
<dbReference type="Proteomes" id="UP001230915">
    <property type="component" value="Unassembled WGS sequence"/>
</dbReference>
<gene>
    <name evidence="3" type="ORF">RBU60_04685</name>
</gene>
<evidence type="ECO:0000313" key="4">
    <source>
        <dbReference type="Proteomes" id="UP001230915"/>
    </source>
</evidence>
<dbReference type="InterPro" id="IPR002818">
    <property type="entry name" value="DJ-1/PfpI"/>
</dbReference>
<dbReference type="Gene3D" id="3.40.50.880">
    <property type="match status" value="1"/>
</dbReference>
<dbReference type="InterPro" id="IPR052158">
    <property type="entry name" value="INH-QAR"/>
</dbReference>
<organism evidence="3 4">
    <name type="scientific">Mesonia profundi</name>
    <dbReference type="NCBI Taxonomy" id="3070998"/>
    <lineage>
        <taxon>Bacteria</taxon>
        <taxon>Pseudomonadati</taxon>
        <taxon>Bacteroidota</taxon>
        <taxon>Flavobacteriia</taxon>
        <taxon>Flavobacteriales</taxon>
        <taxon>Flavobacteriaceae</taxon>
        <taxon>Mesonia</taxon>
    </lineage>
</organism>
<dbReference type="RefSeq" id="WP_308863524.1">
    <property type="nucleotide sequence ID" value="NZ_JAVHUL010000008.1"/>
</dbReference>
<name>A0ABU0ZZH4_9FLAO</name>
<dbReference type="PANTHER" id="PTHR43130:SF3">
    <property type="entry name" value="HTH-TYPE TRANSCRIPTIONAL REGULATOR RV1931C"/>
    <property type="match status" value="1"/>
</dbReference>
<evidence type="ECO:0000256" key="1">
    <source>
        <dbReference type="SAM" id="SignalP"/>
    </source>
</evidence>
<feature type="domain" description="DJ-1/PfpI" evidence="2">
    <location>
        <begin position="62"/>
        <end position="221"/>
    </location>
</feature>
<evidence type="ECO:0000259" key="2">
    <source>
        <dbReference type="Pfam" id="PF01965"/>
    </source>
</evidence>